<organism evidence="4 5">
    <name type="scientific">Bartonella tamiae Th239</name>
    <dbReference type="NCBI Taxonomy" id="1094558"/>
    <lineage>
        <taxon>Bacteria</taxon>
        <taxon>Pseudomonadati</taxon>
        <taxon>Pseudomonadota</taxon>
        <taxon>Alphaproteobacteria</taxon>
        <taxon>Hyphomicrobiales</taxon>
        <taxon>Bartonellaceae</taxon>
        <taxon>Bartonella</taxon>
    </lineage>
</organism>
<dbReference type="InterPro" id="IPR057666">
    <property type="entry name" value="DrpA_SLOG"/>
</dbReference>
<dbReference type="InterPro" id="IPR003488">
    <property type="entry name" value="DprA"/>
</dbReference>
<accession>J0QZS4</accession>
<evidence type="ECO:0000313" key="5">
    <source>
        <dbReference type="Proteomes" id="UP000008952"/>
    </source>
</evidence>
<dbReference type="PANTHER" id="PTHR43022:SF1">
    <property type="entry name" value="PROTEIN SMF"/>
    <property type="match status" value="1"/>
</dbReference>
<evidence type="ECO:0000259" key="2">
    <source>
        <dbReference type="Pfam" id="PF02481"/>
    </source>
</evidence>
<keyword evidence="5" id="KW-1185">Reference proteome</keyword>
<dbReference type="Pfam" id="PF21102">
    <property type="entry name" value="DprA_N"/>
    <property type="match status" value="1"/>
</dbReference>
<name>J0QZS4_9HYPH</name>
<feature type="domain" description="DprA winged helix" evidence="3">
    <location>
        <begin position="332"/>
        <end position="383"/>
    </location>
</feature>
<dbReference type="EMBL" id="AIMB01000008">
    <property type="protein sequence ID" value="EJF88754.1"/>
    <property type="molecule type" value="Genomic_DNA"/>
</dbReference>
<comment type="similarity">
    <text evidence="1">Belongs to the DprA/Smf family.</text>
</comment>
<dbReference type="GO" id="GO:0009294">
    <property type="term" value="P:DNA-mediated transformation"/>
    <property type="evidence" value="ECO:0007669"/>
    <property type="project" value="InterPro"/>
</dbReference>
<dbReference type="InterPro" id="IPR041614">
    <property type="entry name" value="DprA_WH"/>
</dbReference>
<dbReference type="Gene3D" id="3.40.50.450">
    <property type="match status" value="1"/>
</dbReference>
<evidence type="ECO:0000256" key="1">
    <source>
        <dbReference type="ARBA" id="ARBA00006525"/>
    </source>
</evidence>
<dbReference type="Pfam" id="PF17782">
    <property type="entry name" value="WHD_DprA"/>
    <property type="match status" value="1"/>
</dbReference>
<dbReference type="InterPro" id="IPR036388">
    <property type="entry name" value="WH-like_DNA-bd_sf"/>
</dbReference>
<dbReference type="RefSeq" id="WP_008039552.1">
    <property type="nucleotide sequence ID" value="NZ_JH725147.1"/>
</dbReference>
<sequence>MQNKQKGIKLTDYQRLNWLRLIRSENVGAVTFLNLIARFGSAQKAIEALPELNAKGGARKTIRIASIEDAEKEFEKALQMGIKFVCVGEPEYPELLRAIEFPPPLIALRGNVEIFMKPSVAIVGSRNASASGKKLTFQFAKALGDHGFSIVSGLARGIDSAAHQASLDTGTIAVLAGGVDCVYPPENTTLYRDIIHRGGVIISEMPIGWTPRAVDFPRRNRIIAGLSLGLLIVEAAKRSGSLITARIANEIGRLVFAIPGSPLDPRAEGPNKLIRDGAIFITDPDDLAKTLFPLVPNTSPTQPYLFKNMESLLPPQGFNESDSPDIFNEDVNDKERQKVLSALSVTPIDIETLSFHSGVPLNKLYLLLVELDLAGKLVRHSGGYVSLFVQ</sequence>
<dbReference type="Gene3D" id="1.10.10.10">
    <property type="entry name" value="Winged helix-like DNA-binding domain superfamily/Winged helix DNA-binding domain"/>
    <property type="match status" value="1"/>
</dbReference>
<feature type="domain" description="Smf/DprA SLOG" evidence="2">
    <location>
        <begin position="83"/>
        <end position="290"/>
    </location>
</feature>
<dbReference type="AlphaFoldDB" id="J0QZS4"/>
<dbReference type="NCBIfam" id="TIGR00732">
    <property type="entry name" value="dprA"/>
    <property type="match status" value="1"/>
</dbReference>
<comment type="caution">
    <text evidence="4">The sequence shown here is derived from an EMBL/GenBank/DDBJ whole genome shotgun (WGS) entry which is preliminary data.</text>
</comment>
<reference evidence="4 5" key="1">
    <citation type="submission" date="2012-03" db="EMBL/GenBank/DDBJ databases">
        <title>The Genome Sequence of Bartonella tamiae Th239.</title>
        <authorList>
            <consortium name="The Broad Institute Genome Sequencing Platform"/>
            <consortium name="The Broad Institute Genome Sequencing Center for Infectious Disease"/>
            <person name="Feldgarden M."/>
            <person name="Kirby J."/>
            <person name="Kosoy M."/>
            <person name="Birtles R."/>
            <person name="Probert W.S."/>
            <person name="Chiaraviglio L."/>
            <person name="Young S.K."/>
            <person name="Zeng Q."/>
            <person name="Gargeya S."/>
            <person name="Fitzgerald M."/>
            <person name="Haas B."/>
            <person name="Abouelleil A."/>
            <person name="Alvarado L."/>
            <person name="Arachchi H.M."/>
            <person name="Berlin A."/>
            <person name="Chapman S.B."/>
            <person name="Gearin G."/>
            <person name="Goldberg J."/>
            <person name="Griggs A."/>
            <person name="Gujja S."/>
            <person name="Hansen M."/>
            <person name="Heiman D."/>
            <person name="Howarth C."/>
            <person name="Larimer J."/>
            <person name="Lui A."/>
            <person name="MacDonald P.J.P."/>
            <person name="McCowen C."/>
            <person name="Montmayeur A."/>
            <person name="Murphy C."/>
            <person name="Neiman D."/>
            <person name="Pearson M."/>
            <person name="Priest M."/>
            <person name="Roberts A."/>
            <person name="Saif S."/>
            <person name="Shea T."/>
            <person name="Sisk P."/>
            <person name="Stolte C."/>
            <person name="Sykes S."/>
            <person name="Wortman J."/>
            <person name="Nusbaum C."/>
            <person name="Birren B."/>
        </authorList>
    </citation>
    <scope>NUCLEOTIDE SEQUENCE [LARGE SCALE GENOMIC DNA]</scope>
    <source>
        <strain evidence="4 5">Th239</strain>
    </source>
</reference>
<dbReference type="Proteomes" id="UP000008952">
    <property type="component" value="Unassembled WGS sequence"/>
</dbReference>
<dbReference type="Pfam" id="PF02481">
    <property type="entry name" value="DNA_processg_A"/>
    <property type="match status" value="1"/>
</dbReference>
<dbReference type="SUPFAM" id="SSF102405">
    <property type="entry name" value="MCP/YpsA-like"/>
    <property type="match status" value="1"/>
</dbReference>
<evidence type="ECO:0000259" key="3">
    <source>
        <dbReference type="Pfam" id="PF17782"/>
    </source>
</evidence>
<protein>
    <submittedName>
        <fullName evidence="4">DNA protecting protein DprA</fullName>
    </submittedName>
</protein>
<gene>
    <name evidence="4" type="ORF">ME5_01305</name>
</gene>
<dbReference type="PATRIC" id="fig|1094558.3.peg.1406"/>
<dbReference type="PANTHER" id="PTHR43022">
    <property type="entry name" value="PROTEIN SMF"/>
    <property type="match status" value="1"/>
</dbReference>
<dbReference type="HOGENOM" id="CLU_029601_1_1_5"/>
<dbReference type="OrthoDB" id="9785707at2"/>
<evidence type="ECO:0000313" key="4">
    <source>
        <dbReference type="EMBL" id="EJF88754.1"/>
    </source>
</evidence>
<dbReference type="STRING" id="1094558.ME5_01305"/>
<dbReference type="eggNOG" id="COG0758">
    <property type="taxonomic scope" value="Bacteria"/>
</dbReference>
<proteinExistence type="inferred from homology"/>